<evidence type="ECO:0000313" key="1">
    <source>
        <dbReference type="EMBL" id="MBD2766872.1"/>
    </source>
</evidence>
<dbReference type="Proteomes" id="UP000612233">
    <property type="component" value="Unassembled WGS sequence"/>
</dbReference>
<sequence length="247" mass="27381">MNRILLPAAPGFWGNWLRTAAVGVACLAGGSPALAQRSARAATHTDSVRAARDGKPKYFPAQFTFASGKQVRGYVEDYSTCLVNQVECYEVPPDQLPPPKIKAISIERLQSMSVDGHTLEALYMRDKPLKILAENLGGPGPMQIFGYAKTKNDMLLPIPLAVPVWVSTGTHEKYYWYVRLAGGELQEIPRAQKDFIKFMSKLCQQAPTLVAELQRSPNKAAGERHPRYQVENAPELVRQYNTLVAQP</sequence>
<accession>A0A927GHZ9</accession>
<proteinExistence type="predicted"/>
<gene>
    <name evidence="1" type="ORF">IC235_03070</name>
</gene>
<dbReference type="AlphaFoldDB" id="A0A927GHZ9"/>
<comment type="caution">
    <text evidence="1">The sequence shown here is derived from an EMBL/GenBank/DDBJ whole genome shotgun (WGS) entry which is preliminary data.</text>
</comment>
<keyword evidence="2" id="KW-1185">Reference proteome</keyword>
<dbReference type="RefSeq" id="WP_191003709.1">
    <property type="nucleotide sequence ID" value="NZ_JACXAD010000003.1"/>
</dbReference>
<reference evidence="1" key="1">
    <citation type="submission" date="2020-09" db="EMBL/GenBank/DDBJ databases">
        <authorList>
            <person name="Kim M.K."/>
        </authorList>
    </citation>
    <scope>NUCLEOTIDE SEQUENCE</scope>
    <source>
        <strain evidence="1">BT664</strain>
    </source>
</reference>
<evidence type="ECO:0000313" key="2">
    <source>
        <dbReference type="Proteomes" id="UP000612233"/>
    </source>
</evidence>
<dbReference type="EMBL" id="JACXAD010000003">
    <property type="protein sequence ID" value="MBD2766872.1"/>
    <property type="molecule type" value="Genomic_DNA"/>
</dbReference>
<organism evidence="1 2">
    <name type="scientific">Hymenobacter montanus</name>
    <dbReference type="NCBI Taxonomy" id="2771359"/>
    <lineage>
        <taxon>Bacteria</taxon>
        <taxon>Pseudomonadati</taxon>
        <taxon>Bacteroidota</taxon>
        <taxon>Cytophagia</taxon>
        <taxon>Cytophagales</taxon>
        <taxon>Hymenobacteraceae</taxon>
        <taxon>Hymenobacter</taxon>
    </lineage>
</organism>
<protein>
    <submittedName>
        <fullName evidence="1">Uncharacterized protein</fullName>
    </submittedName>
</protein>
<name>A0A927GHZ9_9BACT</name>